<evidence type="ECO:0000313" key="4">
    <source>
        <dbReference type="Proteomes" id="UP000266634"/>
    </source>
</evidence>
<comment type="caution">
    <text evidence="3">The sequence shown here is derived from an EMBL/GenBank/DDBJ whole genome shotgun (WGS) entry which is preliminary data.</text>
</comment>
<keyword evidence="2" id="KW-0560">Oxidoreductase</keyword>
<dbReference type="PANTHER" id="PTHR48107">
    <property type="entry name" value="NADPH-DEPENDENT ALDEHYDE REDUCTASE-LIKE PROTEIN, CHLOROPLASTIC-RELATED"/>
    <property type="match status" value="1"/>
</dbReference>
<feature type="non-terminal residue" evidence="3">
    <location>
        <position position="1"/>
    </location>
</feature>
<accession>A0A399RAP8</accession>
<dbReference type="PANTHER" id="PTHR48107:SF16">
    <property type="entry name" value="NADPH-DEPENDENT ALDEHYDE REDUCTASE 1, CHLOROPLASTIC"/>
    <property type="match status" value="1"/>
</dbReference>
<evidence type="ECO:0000256" key="1">
    <source>
        <dbReference type="ARBA" id="ARBA00006484"/>
    </source>
</evidence>
<dbReference type="Gene3D" id="3.40.50.720">
    <property type="entry name" value="NAD(P)-binding Rossmann-like Domain"/>
    <property type="match status" value="1"/>
</dbReference>
<gene>
    <name evidence="3" type="ORF">DZF93_10730</name>
</gene>
<protein>
    <submittedName>
        <fullName evidence="3">SDR family oxidoreductase</fullName>
    </submittedName>
</protein>
<proteinExistence type="inferred from homology"/>
<dbReference type="SUPFAM" id="SSF51735">
    <property type="entry name" value="NAD(P)-binding Rossmann-fold domains"/>
    <property type="match status" value="1"/>
</dbReference>
<dbReference type="GO" id="GO:0016614">
    <property type="term" value="F:oxidoreductase activity, acting on CH-OH group of donors"/>
    <property type="evidence" value="ECO:0007669"/>
    <property type="project" value="UniProtKB-ARBA"/>
</dbReference>
<dbReference type="Pfam" id="PF13561">
    <property type="entry name" value="adh_short_C2"/>
    <property type="match status" value="1"/>
</dbReference>
<organism evidence="3 4">
    <name type="scientific">Clavibacter michiganensis subsp. insidiosus</name>
    <dbReference type="NCBI Taxonomy" id="33014"/>
    <lineage>
        <taxon>Bacteria</taxon>
        <taxon>Bacillati</taxon>
        <taxon>Actinomycetota</taxon>
        <taxon>Actinomycetes</taxon>
        <taxon>Micrococcales</taxon>
        <taxon>Microbacteriaceae</taxon>
        <taxon>Clavibacter</taxon>
    </lineage>
</organism>
<name>A0A399RAP8_9MICO</name>
<dbReference type="Proteomes" id="UP000266634">
    <property type="component" value="Unassembled WGS sequence"/>
</dbReference>
<dbReference type="InterPro" id="IPR036291">
    <property type="entry name" value="NAD(P)-bd_dom_sf"/>
</dbReference>
<dbReference type="EMBL" id="QWEA01000429">
    <property type="protein sequence ID" value="RIJ27047.1"/>
    <property type="molecule type" value="Genomic_DNA"/>
</dbReference>
<sequence length="54" mass="5575">GQPEDALPEFGEQTPLGRAGQPAELAPAYVFLASNESSYVVGETLNVNGGMPTP</sequence>
<evidence type="ECO:0000313" key="3">
    <source>
        <dbReference type="EMBL" id="RIJ27047.1"/>
    </source>
</evidence>
<comment type="similarity">
    <text evidence="1">Belongs to the short-chain dehydrogenases/reductases (SDR) family.</text>
</comment>
<dbReference type="InterPro" id="IPR002347">
    <property type="entry name" value="SDR_fam"/>
</dbReference>
<evidence type="ECO:0000256" key="2">
    <source>
        <dbReference type="ARBA" id="ARBA00023002"/>
    </source>
</evidence>
<reference evidence="3 4" key="1">
    <citation type="submission" date="2018-08" db="EMBL/GenBank/DDBJ databases">
        <title>Genome Sequence of Clavibacter michiganensis Subspecies type strains, and the Atypical Peach-Colored Strains Isolated from Tomato.</title>
        <authorList>
            <person name="Osdaghi E."/>
            <person name="Portier P."/>
            <person name="Briand M."/>
            <person name="Jacques M.-A."/>
        </authorList>
    </citation>
    <scope>NUCLEOTIDE SEQUENCE [LARGE SCALE GENOMIC DNA]</scope>
    <source>
        <strain evidence="3 4">CFBP 6488</strain>
    </source>
</reference>
<dbReference type="AlphaFoldDB" id="A0A399RAP8"/>